<dbReference type="SMART" id="SM00028">
    <property type="entry name" value="TPR"/>
    <property type="match status" value="3"/>
</dbReference>
<accession>A0A7M7K3B8</accession>
<dbReference type="SUPFAM" id="SSF48452">
    <property type="entry name" value="TPR-like"/>
    <property type="match status" value="1"/>
</dbReference>
<sequence>MNCSGSDNHLWKKAVHEQSNAYPLLQSIPELKIVYTQEVGRNFRALQELPDVAEEDQPADEITLRKLLQTGQLRAAFSLTTKILLNDSQQMTGRLHVWQTRLNLYIRFGAFNEAKLELEQFSLLEDLPMQFGQNSAHGGVPFTLLLTVAHLHLLCGSKDRAQSKLSKLLHQCQEAITFFRNKNDDTFVQLWKERELKVIAMLTNYGVEQSDFKFAISSLTELRSKQTDPADLVRTESQLGKLFLQFGDLIRAEQHFKEASRFSKDDLEDRLQLLLNKALLAIASGEYQAAYDAYEEGSLLQPDNITFVNNKAVCALYLGRSLDGVQLLENSLASNPSSTINECTISNICALYRLQSSVGEAKKEAVRQIVARHGRETFNCQVLDSEP</sequence>
<evidence type="ECO:0000313" key="2">
    <source>
        <dbReference type="Proteomes" id="UP000594260"/>
    </source>
</evidence>
<dbReference type="Gene3D" id="1.25.40.10">
    <property type="entry name" value="Tetratricopeptide repeat domain"/>
    <property type="match status" value="1"/>
</dbReference>
<dbReference type="KEGG" id="vde:111248582"/>
<dbReference type="InterPro" id="IPR019734">
    <property type="entry name" value="TPR_rpt"/>
</dbReference>
<dbReference type="InParanoid" id="A0A7M7K3B8"/>
<protein>
    <recommendedName>
        <fullName evidence="3">Tetratricopeptide repeat protein 15</fullName>
    </recommendedName>
</protein>
<evidence type="ECO:0008006" key="3">
    <source>
        <dbReference type="Google" id="ProtNLM"/>
    </source>
</evidence>
<dbReference type="GeneID" id="111248582"/>
<keyword evidence="2" id="KW-1185">Reference proteome</keyword>
<dbReference type="GO" id="GO:0005794">
    <property type="term" value="C:Golgi apparatus"/>
    <property type="evidence" value="ECO:0007669"/>
    <property type="project" value="TreeGrafter"/>
</dbReference>
<reference evidence="1" key="1">
    <citation type="submission" date="2021-01" db="UniProtKB">
        <authorList>
            <consortium name="EnsemblMetazoa"/>
        </authorList>
    </citation>
    <scope>IDENTIFICATION</scope>
</reference>
<dbReference type="EnsemblMetazoa" id="XM_022801129">
    <property type="protein sequence ID" value="XP_022656864"/>
    <property type="gene ID" value="LOC111248582"/>
</dbReference>
<dbReference type="OrthoDB" id="428342at2759"/>
<dbReference type="InterPro" id="IPR011990">
    <property type="entry name" value="TPR-like_helical_dom_sf"/>
</dbReference>
<dbReference type="GO" id="GO:0030008">
    <property type="term" value="C:TRAPP complex"/>
    <property type="evidence" value="ECO:0007669"/>
    <property type="project" value="TreeGrafter"/>
</dbReference>
<dbReference type="RefSeq" id="XP_022656864.1">
    <property type="nucleotide sequence ID" value="XM_022801129.1"/>
</dbReference>
<dbReference type="Proteomes" id="UP000594260">
    <property type="component" value="Unplaced"/>
</dbReference>
<dbReference type="PANTHER" id="PTHR21581">
    <property type="entry name" value="D-ALANYL-D-ALANINE CARBOXYPEPTIDASE"/>
    <property type="match status" value="1"/>
</dbReference>
<name>A0A7M7K3B8_VARDE</name>
<dbReference type="AlphaFoldDB" id="A0A7M7K3B8"/>
<organism evidence="1 2">
    <name type="scientific">Varroa destructor</name>
    <name type="common">Honeybee mite</name>
    <dbReference type="NCBI Taxonomy" id="109461"/>
    <lineage>
        <taxon>Eukaryota</taxon>
        <taxon>Metazoa</taxon>
        <taxon>Ecdysozoa</taxon>
        <taxon>Arthropoda</taxon>
        <taxon>Chelicerata</taxon>
        <taxon>Arachnida</taxon>
        <taxon>Acari</taxon>
        <taxon>Parasitiformes</taxon>
        <taxon>Mesostigmata</taxon>
        <taxon>Gamasina</taxon>
        <taxon>Dermanyssoidea</taxon>
        <taxon>Varroidae</taxon>
        <taxon>Varroa</taxon>
    </lineage>
</organism>
<dbReference type="PANTHER" id="PTHR21581:SF6">
    <property type="entry name" value="TRAFFICKING PROTEIN PARTICLE COMPLEX SUBUNIT 12"/>
    <property type="match status" value="1"/>
</dbReference>
<dbReference type="FunCoup" id="A0A7M7K3B8">
    <property type="interactions" value="1086"/>
</dbReference>
<proteinExistence type="predicted"/>
<evidence type="ECO:0000313" key="1">
    <source>
        <dbReference type="EnsemblMetazoa" id="XP_022656864"/>
    </source>
</evidence>